<dbReference type="SUPFAM" id="SSF46955">
    <property type="entry name" value="Putative DNA-binding domain"/>
    <property type="match status" value="1"/>
</dbReference>
<keyword evidence="1" id="KW-0238">DNA-binding</keyword>
<organism evidence="3 4">
    <name type="scientific">Nocardia beijingensis</name>
    <dbReference type="NCBI Taxonomy" id="95162"/>
    <lineage>
        <taxon>Bacteria</taxon>
        <taxon>Bacillati</taxon>
        <taxon>Actinomycetota</taxon>
        <taxon>Actinomycetes</taxon>
        <taxon>Mycobacteriales</taxon>
        <taxon>Nocardiaceae</taxon>
        <taxon>Nocardia</taxon>
    </lineage>
</organism>
<dbReference type="CDD" id="cd00592">
    <property type="entry name" value="HTH_MerR-like"/>
    <property type="match status" value="1"/>
</dbReference>
<keyword evidence="4" id="KW-1185">Reference proteome</keyword>
<accession>A0ABW7WPE9</accession>
<reference evidence="3 4" key="1">
    <citation type="submission" date="2024-10" db="EMBL/GenBank/DDBJ databases">
        <title>The Natural Products Discovery Center: Release of the First 8490 Sequenced Strains for Exploring Actinobacteria Biosynthetic Diversity.</title>
        <authorList>
            <person name="Kalkreuter E."/>
            <person name="Kautsar S.A."/>
            <person name="Yang D."/>
            <person name="Bader C.D."/>
            <person name="Teijaro C.N."/>
            <person name="Fluegel L."/>
            <person name="Davis C.M."/>
            <person name="Simpson J.R."/>
            <person name="Lauterbach L."/>
            <person name="Steele A.D."/>
            <person name="Gui C."/>
            <person name="Meng S."/>
            <person name="Li G."/>
            <person name="Viehrig K."/>
            <person name="Ye F."/>
            <person name="Su P."/>
            <person name="Kiefer A.F."/>
            <person name="Nichols A."/>
            <person name="Cepeda A.J."/>
            <person name="Yan W."/>
            <person name="Fan B."/>
            <person name="Jiang Y."/>
            <person name="Adhikari A."/>
            <person name="Zheng C.-J."/>
            <person name="Schuster L."/>
            <person name="Cowan T.M."/>
            <person name="Smanski M.J."/>
            <person name="Chevrette M.G."/>
            <person name="De Carvalho L.P.S."/>
            <person name="Shen B."/>
        </authorList>
    </citation>
    <scope>NUCLEOTIDE SEQUENCE [LARGE SCALE GENOMIC DNA]</scope>
    <source>
        <strain evidence="3 4">NPDC019626</strain>
    </source>
</reference>
<evidence type="ECO:0000256" key="1">
    <source>
        <dbReference type="ARBA" id="ARBA00023125"/>
    </source>
</evidence>
<dbReference type="PANTHER" id="PTHR30204:SF97">
    <property type="entry name" value="MERR FAMILY REGULATORY PROTEIN"/>
    <property type="match status" value="1"/>
</dbReference>
<gene>
    <name evidence="3" type="ORF">ACH47G_30655</name>
</gene>
<evidence type="ECO:0000259" key="2">
    <source>
        <dbReference type="PROSITE" id="PS50937"/>
    </source>
</evidence>
<proteinExistence type="predicted"/>
<dbReference type="InterPro" id="IPR047057">
    <property type="entry name" value="MerR_fam"/>
</dbReference>
<name>A0ABW7WPE9_9NOCA</name>
<protein>
    <submittedName>
        <fullName evidence="3">MerR family transcriptional regulator</fullName>
    </submittedName>
</protein>
<dbReference type="PANTHER" id="PTHR30204">
    <property type="entry name" value="REDOX-CYCLING DRUG-SENSING TRANSCRIPTIONAL ACTIVATOR SOXR"/>
    <property type="match status" value="1"/>
</dbReference>
<dbReference type="InterPro" id="IPR000551">
    <property type="entry name" value="MerR-type_HTH_dom"/>
</dbReference>
<dbReference type="Gene3D" id="1.10.1660.10">
    <property type="match status" value="1"/>
</dbReference>
<dbReference type="SMART" id="SM00422">
    <property type="entry name" value="HTH_MERR"/>
    <property type="match status" value="1"/>
</dbReference>
<dbReference type="Pfam" id="PF13411">
    <property type="entry name" value="MerR_1"/>
    <property type="match status" value="1"/>
</dbReference>
<dbReference type="InterPro" id="IPR009061">
    <property type="entry name" value="DNA-bd_dom_put_sf"/>
</dbReference>
<dbReference type="PROSITE" id="PS00552">
    <property type="entry name" value="HTH_MERR_1"/>
    <property type="match status" value="1"/>
</dbReference>
<comment type="caution">
    <text evidence="3">The sequence shown here is derived from an EMBL/GenBank/DDBJ whole genome shotgun (WGS) entry which is preliminary data.</text>
</comment>
<feature type="domain" description="HTH merR-type" evidence="2">
    <location>
        <begin position="5"/>
        <end position="73"/>
    </location>
</feature>
<evidence type="ECO:0000313" key="4">
    <source>
        <dbReference type="Proteomes" id="UP001611450"/>
    </source>
</evidence>
<dbReference type="EMBL" id="JBIRXV010000009">
    <property type="protein sequence ID" value="MFI2324870.1"/>
    <property type="molecule type" value="Genomic_DNA"/>
</dbReference>
<dbReference type="PROSITE" id="PS50937">
    <property type="entry name" value="HTH_MERR_2"/>
    <property type="match status" value="1"/>
</dbReference>
<sequence>MSEQLLSIGAAADRLGVSTHLLRHWEAVGVVTPRRTASGARRYDAQSLDALSIAVKCQQAGMPLNVIAQLLNGERRHRRRLVVEQRDSINRKRARLEQAADFLDHVLECSHPLVRECPVCRDFAASTS</sequence>
<evidence type="ECO:0000313" key="3">
    <source>
        <dbReference type="EMBL" id="MFI2324870.1"/>
    </source>
</evidence>
<dbReference type="Proteomes" id="UP001611450">
    <property type="component" value="Unassembled WGS sequence"/>
</dbReference>
<dbReference type="RefSeq" id="WP_396948507.1">
    <property type="nucleotide sequence ID" value="NZ_JBIRXV010000009.1"/>
</dbReference>